<feature type="compositionally biased region" description="Polar residues" evidence="1">
    <location>
        <begin position="231"/>
        <end position="253"/>
    </location>
</feature>
<name>A0A164WE69_DAUCS</name>
<feature type="region of interest" description="Disordered" evidence="1">
    <location>
        <begin position="448"/>
        <end position="478"/>
    </location>
</feature>
<protein>
    <submittedName>
        <fullName evidence="2">Uncharacterized protein</fullName>
    </submittedName>
</protein>
<feature type="compositionally biased region" description="Low complexity" evidence="1">
    <location>
        <begin position="461"/>
        <end position="478"/>
    </location>
</feature>
<dbReference type="PANTHER" id="PTHR33472">
    <property type="entry name" value="OS01G0106600 PROTEIN"/>
    <property type="match status" value="1"/>
</dbReference>
<reference evidence="2" key="1">
    <citation type="journal article" date="2016" name="Nat. Genet.">
        <title>A high-quality carrot genome assembly provides new insights into carotenoid accumulation and asterid genome evolution.</title>
        <authorList>
            <person name="Iorizzo M."/>
            <person name="Ellison S."/>
            <person name="Senalik D."/>
            <person name="Zeng P."/>
            <person name="Satapoomin P."/>
            <person name="Huang J."/>
            <person name="Bowman M."/>
            <person name="Iovene M."/>
            <person name="Sanseverino W."/>
            <person name="Cavagnaro P."/>
            <person name="Yildiz M."/>
            <person name="Macko-Podgorni A."/>
            <person name="Moranska E."/>
            <person name="Grzebelus E."/>
            <person name="Grzebelus D."/>
            <person name="Ashrafi H."/>
            <person name="Zheng Z."/>
            <person name="Cheng S."/>
            <person name="Spooner D."/>
            <person name="Van Deynze A."/>
            <person name="Simon P."/>
        </authorList>
    </citation>
    <scope>NUCLEOTIDE SEQUENCE [LARGE SCALE GENOMIC DNA]</scope>
    <source>
        <tissue evidence="2">Leaf</tissue>
    </source>
</reference>
<evidence type="ECO:0000313" key="4">
    <source>
        <dbReference type="Proteomes" id="UP000077755"/>
    </source>
</evidence>
<dbReference type="KEGG" id="dcr:108192887"/>
<dbReference type="OrthoDB" id="1709592at2759"/>
<feature type="compositionally biased region" description="Basic and acidic residues" evidence="1">
    <location>
        <begin position="448"/>
        <end position="458"/>
    </location>
</feature>
<feature type="compositionally biased region" description="Polar residues" evidence="1">
    <location>
        <begin position="76"/>
        <end position="97"/>
    </location>
</feature>
<feature type="compositionally biased region" description="Basic and acidic residues" evidence="1">
    <location>
        <begin position="276"/>
        <end position="297"/>
    </location>
</feature>
<accession>A0A164WE69</accession>
<reference evidence="3" key="2">
    <citation type="submission" date="2022-03" db="EMBL/GenBank/DDBJ databases">
        <title>Draft title - Genomic analysis of global carrot germplasm unveils the trajectory of domestication and the origin of high carotenoid orange carrot.</title>
        <authorList>
            <person name="Iorizzo M."/>
            <person name="Ellison S."/>
            <person name="Senalik D."/>
            <person name="Macko-Podgorni A."/>
            <person name="Grzebelus D."/>
            <person name="Bostan H."/>
            <person name="Rolling W."/>
            <person name="Curaba J."/>
            <person name="Simon P."/>
        </authorList>
    </citation>
    <scope>NUCLEOTIDE SEQUENCE</scope>
    <source>
        <tissue evidence="3">Leaf</tissue>
    </source>
</reference>
<evidence type="ECO:0000256" key="1">
    <source>
        <dbReference type="SAM" id="MobiDB-lite"/>
    </source>
</evidence>
<proteinExistence type="predicted"/>
<feature type="compositionally biased region" description="Low complexity" evidence="1">
    <location>
        <begin position="179"/>
        <end position="188"/>
    </location>
</feature>
<dbReference type="PANTHER" id="PTHR33472:SF24">
    <property type="entry name" value="VEGETATIVE CELL WALL PROTEIN GP1-LIKE"/>
    <property type="match status" value="1"/>
</dbReference>
<feature type="compositionally biased region" description="Pro residues" evidence="1">
    <location>
        <begin position="168"/>
        <end position="178"/>
    </location>
</feature>
<feature type="region of interest" description="Disordered" evidence="1">
    <location>
        <begin position="18"/>
        <end position="335"/>
    </location>
</feature>
<dbReference type="EMBL" id="LNRQ01000006">
    <property type="protein sequence ID" value="KZM91658.1"/>
    <property type="molecule type" value="Genomic_DNA"/>
</dbReference>
<feature type="compositionally biased region" description="Polar residues" evidence="1">
    <location>
        <begin position="189"/>
        <end position="213"/>
    </location>
</feature>
<evidence type="ECO:0000313" key="3">
    <source>
        <dbReference type="EMBL" id="WOH05933.1"/>
    </source>
</evidence>
<dbReference type="EMBL" id="CP093348">
    <property type="protein sequence ID" value="WOH05933.1"/>
    <property type="molecule type" value="Genomic_DNA"/>
</dbReference>
<keyword evidence="4" id="KW-1185">Reference proteome</keyword>
<dbReference type="AlphaFoldDB" id="A0A164WE69"/>
<evidence type="ECO:0000313" key="2">
    <source>
        <dbReference type="EMBL" id="KZM91658.1"/>
    </source>
</evidence>
<dbReference type="Proteomes" id="UP000077755">
    <property type="component" value="Chromosome 6"/>
</dbReference>
<dbReference type="OMA" id="GCRVGCN"/>
<dbReference type="PRINTS" id="PR01217">
    <property type="entry name" value="PRICHEXTENSN"/>
</dbReference>
<sequence>MAEQRPMFRFRLPWMIASAPPTAGATPSPPHNEAPSTTEPNVKPMEPAQRPFRLQSVAPAQPSPQAPPKISAAPETKTQSQYSYQPTWPSKMHTQIDSQLPSPALSSPQYSATSQLPSPSFTTPLFSSASQLPSPQSSTATSQEQDNSQLPSPKSAPRPSSPISSPQHSPPMSSPQPSSPISSPEPSSTQVREPSQTSLTSTNVQPTASSETRLPNVHISKPQLPEDLSNKEITPSVTSKSSMEATAQQTSNAAKPPESSGPLAANAGPPGIVKEMPPHKIRSDETLMAHEEPKQKTMNEATTSKHGNLVGKQTKSMKPTNNKGASMQLSSGDRASFQEEIRSDISKLVDKMATANPENFKDEKGSLVTLVGKNKGASMKLGFDLVRRGKELKIDDGNSKEDQMTEAVINNNVQDINNSILMNSFIAERSPGVHLALHYDATELITSYDKEGSPEARKGTSTLPLPKSPMSLPPEGDP</sequence>
<feature type="compositionally biased region" description="Low complexity" evidence="1">
    <location>
        <begin position="98"/>
        <end position="142"/>
    </location>
</feature>
<feature type="compositionally biased region" description="Polar residues" evidence="1">
    <location>
        <begin position="298"/>
        <end position="333"/>
    </location>
</feature>
<dbReference type="Gramene" id="KZM91658">
    <property type="protein sequence ID" value="KZM91658"/>
    <property type="gene ID" value="DCAR_020977"/>
</dbReference>
<gene>
    <name evidence="2" type="ORF">DCAR_020977</name>
    <name evidence="3" type="ORF">DCAR_0625356</name>
</gene>
<organism evidence="2">
    <name type="scientific">Daucus carota subsp. sativus</name>
    <name type="common">Carrot</name>
    <dbReference type="NCBI Taxonomy" id="79200"/>
    <lineage>
        <taxon>Eukaryota</taxon>
        <taxon>Viridiplantae</taxon>
        <taxon>Streptophyta</taxon>
        <taxon>Embryophyta</taxon>
        <taxon>Tracheophyta</taxon>
        <taxon>Spermatophyta</taxon>
        <taxon>Magnoliopsida</taxon>
        <taxon>eudicotyledons</taxon>
        <taxon>Gunneridae</taxon>
        <taxon>Pentapetalae</taxon>
        <taxon>asterids</taxon>
        <taxon>campanulids</taxon>
        <taxon>Apiales</taxon>
        <taxon>Apiaceae</taxon>
        <taxon>Apioideae</taxon>
        <taxon>Scandiceae</taxon>
        <taxon>Daucinae</taxon>
        <taxon>Daucus</taxon>
        <taxon>Daucus sect. Daucus</taxon>
    </lineage>
</organism>